<keyword evidence="2" id="KW-1185">Reference proteome</keyword>
<sequence length="160" mass="17438">MKTGNSEWPNPDMRVEVETGCVERNAYSIFFNLDKSCIFETSTALPREAKRLAQESLMLQDQSISDAPTSDNMKAQFISTLLGLAAAGQLPSLQRANDAGIAITRLNGRAGAITPDNDICPPEFPYPCYSAGSCCRTGNCCPRECCAPDAKFCHDGRCFR</sequence>
<accession>A0ABQ7PE13</accession>
<organism evidence="1 2">
    <name type="scientific">Claviceps arundinis</name>
    <dbReference type="NCBI Taxonomy" id="1623583"/>
    <lineage>
        <taxon>Eukaryota</taxon>
        <taxon>Fungi</taxon>
        <taxon>Dikarya</taxon>
        <taxon>Ascomycota</taxon>
        <taxon>Pezizomycotina</taxon>
        <taxon>Sordariomycetes</taxon>
        <taxon>Hypocreomycetidae</taxon>
        <taxon>Hypocreales</taxon>
        <taxon>Clavicipitaceae</taxon>
        <taxon>Claviceps</taxon>
    </lineage>
</organism>
<evidence type="ECO:0000313" key="1">
    <source>
        <dbReference type="EMBL" id="KAG5960839.1"/>
    </source>
</evidence>
<dbReference type="Proteomes" id="UP000742024">
    <property type="component" value="Unassembled WGS sequence"/>
</dbReference>
<comment type="caution">
    <text evidence="1">The sequence shown here is derived from an EMBL/GenBank/DDBJ whole genome shotgun (WGS) entry which is preliminary data.</text>
</comment>
<dbReference type="EMBL" id="SRPR01000091">
    <property type="protein sequence ID" value="KAG5960839.1"/>
    <property type="molecule type" value="Genomic_DNA"/>
</dbReference>
<protein>
    <recommendedName>
        <fullName evidence="3">Granulins domain-containing protein</fullName>
    </recommendedName>
</protein>
<name>A0ABQ7PE13_9HYPO</name>
<gene>
    <name evidence="1" type="ORF">E4U57_008038</name>
</gene>
<proteinExistence type="predicted"/>
<evidence type="ECO:0008006" key="3">
    <source>
        <dbReference type="Google" id="ProtNLM"/>
    </source>
</evidence>
<evidence type="ECO:0000313" key="2">
    <source>
        <dbReference type="Proteomes" id="UP000742024"/>
    </source>
</evidence>
<reference evidence="1 2" key="1">
    <citation type="journal article" date="2020" name="bioRxiv">
        <title>Whole genome comparisons of ergot fungi reveals the divergence and evolution of species within the genus Claviceps are the result of varying mechanisms driving genome evolution and host range expansion.</title>
        <authorList>
            <person name="Wyka S.A."/>
            <person name="Mondo S.J."/>
            <person name="Liu M."/>
            <person name="Dettman J."/>
            <person name="Nalam V."/>
            <person name="Broders K.D."/>
        </authorList>
    </citation>
    <scope>NUCLEOTIDE SEQUENCE [LARGE SCALE GENOMIC DNA]</scope>
    <source>
        <strain evidence="1 2">LM583</strain>
    </source>
</reference>